<keyword evidence="1" id="KW-0805">Transcription regulation</keyword>
<dbReference type="SUPFAM" id="SSF51215">
    <property type="entry name" value="Regulatory protein AraC"/>
    <property type="match status" value="1"/>
</dbReference>
<gene>
    <name evidence="5" type="ORF">EDM58_06765</name>
</gene>
<dbReference type="GO" id="GO:0043565">
    <property type="term" value="F:sequence-specific DNA binding"/>
    <property type="evidence" value="ECO:0007669"/>
    <property type="project" value="InterPro"/>
</dbReference>
<dbReference type="RefSeq" id="WP_122912657.1">
    <property type="nucleotide sequence ID" value="NZ_RHHT01000011.1"/>
</dbReference>
<protein>
    <submittedName>
        <fullName evidence="5">AraC family transcriptional regulator</fullName>
    </submittedName>
</protein>
<accession>A0A3M8D191</accession>
<organism evidence="5 6">
    <name type="scientific">Brevibacillus panacihumi</name>
    <dbReference type="NCBI Taxonomy" id="497735"/>
    <lineage>
        <taxon>Bacteria</taxon>
        <taxon>Bacillati</taxon>
        <taxon>Bacillota</taxon>
        <taxon>Bacilli</taxon>
        <taxon>Bacillales</taxon>
        <taxon>Paenibacillaceae</taxon>
        <taxon>Brevibacillus</taxon>
    </lineage>
</organism>
<dbReference type="GO" id="GO:0003700">
    <property type="term" value="F:DNA-binding transcription factor activity"/>
    <property type="evidence" value="ECO:0007669"/>
    <property type="project" value="InterPro"/>
</dbReference>
<reference evidence="5 6" key="1">
    <citation type="submission" date="2018-10" db="EMBL/GenBank/DDBJ databases">
        <title>Phylogenomics of Brevibacillus.</title>
        <authorList>
            <person name="Dunlap C."/>
        </authorList>
    </citation>
    <scope>NUCLEOTIDE SEQUENCE [LARGE SCALE GENOMIC DNA]</scope>
    <source>
        <strain evidence="5 6">JCM 15085</strain>
    </source>
</reference>
<keyword evidence="2" id="KW-0238">DNA-binding</keyword>
<dbReference type="EMBL" id="RHHT01000011">
    <property type="protein sequence ID" value="RNB81830.1"/>
    <property type="molecule type" value="Genomic_DNA"/>
</dbReference>
<proteinExistence type="predicted"/>
<dbReference type="InterPro" id="IPR037923">
    <property type="entry name" value="HTH-like"/>
</dbReference>
<evidence type="ECO:0000256" key="3">
    <source>
        <dbReference type="ARBA" id="ARBA00023163"/>
    </source>
</evidence>
<dbReference type="CDD" id="cd06986">
    <property type="entry name" value="cupin_MmsR-like_N"/>
    <property type="match status" value="1"/>
</dbReference>
<dbReference type="PANTHER" id="PTHR43280:SF2">
    <property type="entry name" value="HTH-TYPE TRANSCRIPTIONAL REGULATOR EXSA"/>
    <property type="match status" value="1"/>
</dbReference>
<dbReference type="InterPro" id="IPR003313">
    <property type="entry name" value="AraC-bd"/>
</dbReference>
<evidence type="ECO:0000256" key="2">
    <source>
        <dbReference type="ARBA" id="ARBA00023125"/>
    </source>
</evidence>
<dbReference type="InterPro" id="IPR018060">
    <property type="entry name" value="HTH_AraC"/>
</dbReference>
<keyword evidence="3" id="KW-0804">Transcription</keyword>
<evidence type="ECO:0000313" key="5">
    <source>
        <dbReference type="EMBL" id="RNB81830.1"/>
    </source>
</evidence>
<dbReference type="PROSITE" id="PS01124">
    <property type="entry name" value="HTH_ARAC_FAMILY_2"/>
    <property type="match status" value="1"/>
</dbReference>
<dbReference type="Gene3D" id="2.60.120.280">
    <property type="entry name" value="Regulatory protein AraC"/>
    <property type="match status" value="1"/>
</dbReference>
<dbReference type="InterPro" id="IPR009057">
    <property type="entry name" value="Homeodomain-like_sf"/>
</dbReference>
<feature type="domain" description="HTH araC/xylS-type" evidence="4">
    <location>
        <begin position="188"/>
        <end position="286"/>
    </location>
</feature>
<comment type="caution">
    <text evidence="5">The sequence shown here is derived from an EMBL/GenBank/DDBJ whole genome shotgun (WGS) entry which is preliminary data.</text>
</comment>
<dbReference type="PROSITE" id="PS00041">
    <property type="entry name" value="HTH_ARAC_FAMILY_1"/>
    <property type="match status" value="1"/>
</dbReference>
<dbReference type="SMART" id="SM00342">
    <property type="entry name" value="HTH_ARAC"/>
    <property type="match status" value="1"/>
</dbReference>
<dbReference type="Proteomes" id="UP000281915">
    <property type="component" value="Unassembled WGS sequence"/>
</dbReference>
<evidence type="ECO:0000259" key="4">
    <source>
        <dbReference type="PROSITE" id="PS01124"/>
    </source>
</evidence>
<evidence type="ECO:0000313" key="6">
    <source>
        <dbReference type="Proteomes" id="UP000281915"/>
    </source>
</evidence>
<dbReference type="Pfam" id="PF02311">
    <property type="entry name" value="AraC_binding"/>
    <property type="match status" value="1"/>
</dbReference>
<dbReference type="Gene3D" id="1.10.10.60">
    <property type="entry name" value="Homeodomain-like"/>
    <property type="match status" value="2"/>
</dbReference>
<dbReference type="AlphaFoldDB" id="A0A3M8D191"/>
<dbReference type="Pfam" id="PF12833">
    <property type="entry name" value="HTH_18"/>
    <property type="match status" value="1"/>
</dbReference>
<evidence type="ECO:0000256" key="1">
    <source>
        <dbReference type="ARBA" id="ARBA00023015"/>
    </source>
</evidence>
<dbReference type="InterPro" id="IPR018062">
    <property type="entry name" value="HTH_AraC-typ_CS"/>
</dbReference>
<sequence length="292" mass="34623">MDRYRERAAHDWTEDSIRLISTPSQTAKKTFYYVQEVGHFRTKPGYFTERQQLHSYLIVYTLAGKGYLDYRGKRYVLGPNQAFFIDCREYQFYKTDSHDLWEILWVHFNGSNSRSYYEQFATHGPPVVRFGEEADAAGLIRKMIQLHRHKDVRTEMLTSQYLVQLLTQLLLATSPMPQIDAYMPPVIENAVRDLDRRFQEKISLDSLARRHAISKFHLVREFKKYTGYTPNEYVIHCRITYAKELLTYTDLTVGQIAEQVGMDHVSHFIDLFKKRVEMTPLAFRKKWQRPQS</sequence>
<dbReference type="SUPFAM" id="SSF46689">
    <property type="entry name" value="Homeodomain-like"/>
    <property type="match status" value="2"/>
</dbReference>
<name>A0A3M8D191_9BACL</name>
<dbReference type="PANTHER" id="PTHR43280">
    <property type="entry name" value="ARAC-FAMILY TRANSCRIPTIONAL REGULATOR"/>
    <property type="match status" value="1"/>
</dbReference>